<dbReference type="InterPro" id="IPR041078">
    <property type="entry name" value="Plavaka"/>
</dbReference>
<dbReference type="EMBL" id="JAACJP010000028">
    <property type="protein sequence ID" value="KAF5376465.1"/>
    <property type="molecule type" value="Genomic_DNA"/>
</dbReference>
<gene>
    <name evidence="2" type="ORF">D9615_008599</name>
</gene>
<organism evidence="2 3">
    <name type="scientific">Tricholomella constricta</name>
    <dbReference type="NCBI Taxonomy" id="117010"/>
    <lineage>
        <taxon>Eukaryota</taxon>
        <taxon>Fungi</taxon>
        <taxon>Dikarya</taxon>
        <taxon>Basidiomycota</taxon>
        <taxon>Agaricomycotina</taxon>
        <taxon>Agaricomycetes</taxon>
        <taxon>Agaricomycetidae</taxon>
        <taxon>Agaricales</taxon>
        <taxon>Tricholomatineae</taxon>
        <taxon>Lyophyllaceae</taxon>
        <taxon>Tricholomella</taxon>
    </lineage>
</organism>
<dbReference type="Proteomes" id="UP000565441">
    <property type="component" value="Unassembled WGS sequence"/>
</dbReference>
<accession>A0A8H5H4L6</accession>
<feature type="compositionally biased region" description="Low complexity" evidence="1">
    <location>
        <begin position="740"/>
        <end position="760"/>
    </location>
</feature>
<feature type="region of interest" description="Disordered" evidence="1">
    <location>
        <begin position="725"/>
        <end position="778"/>
    </location>
</feature>
<keyword evidence="3" id="KW-1185">Reference proteome</keyword>
<feature type="compositionally biased region" description="Acidic residues" evidence="1">
    <location>
        <begin position="1131"/>
        <end position="1145"/>
    </location>
</feature>
<evidence type="ECO:0000256" key="1">
    <source>
        <dbReference type="SAM" id="MobiDB-lite"/>
    </source>
</evidence>
<evidence type="ECO:0000313" key="2">
    <source>
        <dbReference type="EMBL" id="KAF5376465.1"/>
    </source>
</evidence>
<reference evidence="2 3" key="1">
    <citation type="journal article" date="2020" name="ISME J.">
        <title>Uncovering the hidden diversity of litter-decomposition mechanisms in mushroom-forming fungi.</title>
        <authorList>
            <person name="Floudas D."/>
            <person name="Bentzer J."/>
            <person name="Ahren D."/>
            <person name="Johansson T."/>
            <person name="Persson P."/>
            <person name="Tunlid A."/>
        </authorList>
    </citation>
    <scope>NUCLEOTIDE SEQUENCE [LARGE SCALE GENOMIC DNA]</scope>
    <source>
        <strain evidence="2 3">CBS 661.87</strain>
    </source>
</reference>
<comment type="caution">
    <text evidence="2">The sequence shown here is derived from an EMBL/GenBank/DDBJ whole genome shotgun (WGS) entry which is preliminary data.</text>
</comment>
<feature type="region of interest" description="Disordered" evidence="1">
    <location>
        <begin position="1"/>
        <end position="66"/>
    </location>
</feature>
<feature type="compositionally biased region" description="Basic residues" evidence="1">
    <location>
        <begin position="1"/>
        <end position="14"/>
    </location>
</feature>
<proteinExistence type="predicted"/>
<dbReference type="OrthoDB" id="3183767at2759"/>
<protein>
    <submittedName>
        <fullName evidence="2">Uncharacterized protein</fullName>
    </submittedName>
</protein>
<feature type="region of interest" description="Disordered" evidence="1">
    <location>
        <begin position="1131"/>
        <end position="1196"/>
    </location>
</feature>
<feature type="compositionally biased region" description="Acidic residues" evidence="1">
    <location>
        <begin position="1160"/>
        <end position="1196"/>
    </location>
</feature>
<evidence type="ECO:0000313" key="3">
    <source>
        <dbReference type="Proteomes" id="UP000565441"/>
    </source>
</evidence>
<dbReference type="Pfam" id="PF18759">
    <property type="entry name" value="Plavaka"/>
    <property type="match status" value="1"/>
</dbReference>
<sequence>MQSQKKALKFKPKNRQVVTNAPDYEMGEPSNIGMRSPSPGLPPPPISPSTPPLPPPSPKFTQSGRPQRDYVLPARFRDILPAPLAPAVLQDNPVGPEDEIRVLPRVYLIVRDRLVTALNMFGIWRDYPHRPSYDPDASISVADLTNKNLTFEDAPQSSLFGVFSHSPPWPFSNMSIYRFMSFLNSGSTIKSLGEGNRLVEEVLQAPDFDVRHFDGFNAHRENQRLDDALKDSASSPFLREFTSQSVEINIPSGKKHVPPTKLAVPGLLYRKITSVIEAAFQGPLAHHLHLSPYKLFHRSPTTGKEERVMGEMYTSDVFLAEHDLVQRRSPVPLDDPDCKREKVVAAVMFSSDGTHLTNFGMAKAWPIYLMLGNLSKYLRSMPNMGAMHHLAYIPSLPDSFRDIASKVHDKWATQQKAITTHCRRELMHAVWDFLLNDEFMHAYIYGMVIKCADGIERRVYPRLFTYSADYPEKVLLATIRDKGLCPCPRCLVPKSLLDRLGLARDGIMRSKLREFMKDKVMVARNLIYELGHSITGVRVEELLRDISAVPTINAFFNKLSTEEEPFNPSKMLVVDLLHEFELGVWRTIFKHLIRLLYAESPHGELVAELDIRYRQTPTFGRDTIRRFADNASEMKKLAARDFEDLLQCSIPAFEDLLPEPHNRRLMKLLYRTAEWHALAKARMHTETSLALLETLTVEFGQLVRQFRDLTCSVYNTVELPRETAARMRRAMPSQSDTADRAAAASHRSDTAAATSTGTSTLDQTSNLKKSRPQDSSHRTKTLNLHLFKFHALGDYVACIRMFGTTDSYSTQLGELAHRLIKMLYGRTNKKNAMDQIGKQVNRREALQRNLSAASTAEQEEIANAPAEVHHVISDSRRKPLNLYTFVNERHDGQLDPAKKGFIPKLQDHLLGRLLSREFNGDEFDDFTDEDRNNIHVAGNTIYSVQLIRINYTTYDIRRGSDTINPRTHCHVMVRSPETGSNAHPFWYAQVLGVFHARVVHTGPRSIDINKQHHMQFLWVRWLGVEPGHRSGRRHARLPKLGFVPDSDPYAFSFLDPSCIIRGAHIIPAFAAGKSVNLLAARHTMARPSTSPEDWINFYVDIFVDRDMFFRYLGCGIGHLDIVKALDDALEAEDPDEPYGSDDNMDLDSAPFGSGFIFGSDGEESDDDKDDDDLDDDGVDDEDDDDGDDDDVGYGGL</sequence>
<name>A0A8H5H4L6_9AGAR</name>
<dbReference type="AlphaFoldDB" id="A0A8H5H4L6"/>
<feature type="compositionally biased region" description="Pro residues" evidence="1">
    <location>
        <begin position="39"/>
        <end position="58"/>
    </location>
</feature>